<comment type="caution">
    <text evidence="1">The sequence shown here is derived from an EMBL/GenBank/DDBJ whole genome shotgun (WGS) entry which is preliminary data.</text>
</comment>
<sequence length="205" mass="23503">MSRIVRPVIDILTNNWCLETGLRAVLDETTYMLTDEHVFQKIVLIDAGSLGAYKAAEAWPSLVKQIRRADRYTFLSLVDACHDDVPHLPVHGALSAVKAGMPLLINSLTVSPQVRCPPLFCRLSEKARKVMYCLAYEYSVEDIHWLLQYNKKHIYYARSRLMKKYNLGSHRALYDILQVFAFITGIKAFLFGRPVFHSTQRLASR</sequence>
<dbReference type="RefSeq" id="WP_125915633.1">
    <property type="nucleotide sequence ID" value="NZ_RWHU01000012.1"/>
</dbReference>
<dbReference type="GO" id="GO:0003677">
    <property type="term" value="F:DNA binding"/>
    <property type="evidence" value="ECO:0007669"/>
    <property type="project" value="InterPro"/>
</dbReference>
<evidence type="ECO:0000313" key="1">
    <source>
        <dbReference type="EMBL" id="RSK63149.1"/>
    </source>
</evidence>
<dbReference type="AlphaFoldDB" id="A0A3R9NQF4"/>
<dbReference type="EMBL" id="RWHU01000012">
    <property type="protein sequence ID" value="RSK63149.1"/>
    <property type="molecule type" value="Genomic_DNA"/>
</dbReference>
<name>A0A3R9NQF4_9ENTR</name>
<dbReference type="InterPro" id="IPR016032">
    <property type="entry name" value="Sig_transdc_resp-reg_C-effctor"/>
</dbReference>
<gene>
    <name evidence="1" type="ORF">EJE24_22650</name>
</gene>
<proteinExistence type="predicted"/>
<dbReference type="SUPFAM" id="SSF46894">
    <property type="entry name" value="C-terminal effector domain of the bipartite response regulators"/>
    <property type="match status" value="1"/>
</dbReference>
<accession>A0A3R9NQF4</accession>
<protein>
    <submittedName>
        <fullName evidence="1">Uncharacterized protein</fullName>
    </submittedName>
</protein>
<evidence type="ECO:0000313" key="2">
    <source>
        <dbReference type="Proteomes" id="UP000276389"/>
    </source>
</evidence>
<organism evidence="1 2">
    <name type="scientific">Enterobacter huaxiensis</name>
    <dbReference type="NCBI Taxonomy" id="2494702"/>
    <lineage>
        <taxon>Bacteria</taxon>
        <taxon>Pseudomonadati</taxon>
        <taxon>Pseudomonadota</taxon>
        <taxon>Gammaproteobacteria</taxon>
        <taxon>Enterobacterales</taxon>
        <taxon>Enterobacteriaceae</taxon>
        <taxon>Enterobacter</taxon>
    </lineage>
</organism>
<dbReference type="Proteomes" id="UP000276389">
    <property type="component" value="Unassembled WGS sequence"/>
</dbReference>
<dbReference type="GO" id="GO:0006355">
    <property type="term" value="P:regulation of DNA-templated transcription"/>
    <property type="evidence" value="ECO:0007669"/>
    <property type="project" value="InterPro"/>
</dbReference>
<reference evidence="1 2" key="1">
    <citation type="submission" date="2018-12" db="EMBL/GenBank/DDBJ databases">
        <title>The Genome Submission of two Enterobacter spp. strains.</title>
        <authorList>
            <person name="Wu W."/>
            <person name="Wei L."/>
            <person name="Feng Y."/>
            <person name="Zong Z."/>
        </authorList>
    </citation>
    <scope>NUCLEOTIDE SEQUENCE [LARGE SCALE GENOMIC DNA]</scope>
    <source>
        <strain evidence="1 2">WCHEHu045002</strain>
    </source>
</reference>